<evidence type="ECO:0000256" key="1">
    <source>
        <dbReference type="SAM" id="MobiDB-lite"/>
    </source>
</evidence>
<keyword evidence="3" id="KW-1185">Reference proteome</keyword>
<reference evidence="2 3" key="1">
    <citation type="journal article" date="2018" name="Nat. Ecol. Evol.">
        <title>Pezizomycetes genomes reveal the molecular basis of ectomycorrhizal truffle lifestyle.</title>
        <authorList>
            <person name="Murat C."/>
            <person name="Payen T."/>
            <person name="Noel B."/>
            <person name="Kuo A."/>
            <person name="Morin E."/>
            <person name="Chen J."/>
            <person name="Kohler A."/>
            <person name="Krizsan K."/>
            <person name="Balestrini R."/>
            <person name="Da Silva C."/>
            <person name="Montanini B."/>
            <person name="Hainaut M."/>
            <person name="Levati E."/>
            <person name="Barry K.W."/>
            <person name="Belfiori B."/>
            <person name="Cichocki N."/>
            <person name="Clum A."/>
            <person name="Dockter R.B."/>
            <person name="Fauchery L."/>
            <person name="Guy J."/>
            <person name="Iotti M."/>
            <person name="Le Tacon F."/>
            <person name="Lindquist E.A."/>
            <person name="Lipzen A."/>
            <person name="Malagnac F."/>
            <person name="Mello A."/>
            <person name="Molinier V."/>
            <person name="Miyauchi S."/>
            <person name="Poulain J."/>
            <person name="Riccioni C."/>
            <person name="Rubini A."/>
            <person name="Sitrit Y."/>
            <person name="Splivallo R."/>
            <person name="Traeger S."/>
            <person name="Wang M."/>
            <person name="Zifcakova L."/>
            <person name="Wipf D."/>
            <person name="Zambonelli A."/>
            <person name="Paolocci F."/>
            <person name="Nowrousian M."/>
            <person name="Ottonello S."/>
            <person name="Baldrian P."/>
            <person name="Spatafora J.W."/>
            <person name="Henrissat B."/>
            <person name="Nagy L.G."/>
            <person name="Aury J.M."/>
            <person name="Wincker P."/>
            <person name="Grigoriev I.V."/>
            <person name="Bonfante P."/>
            <person name="Martin F.M."/>
        </authorList>
    </citation>
    <scope>NUCLEOTIDE SEQUENCE [LARGE SCALE GENOMIC DNA]</scope>
    <source>
        <strain evidence="2 3">120613-1</strain>
    </source>
</reference>
<evidence type="ECO:0000313" key="2">
    <source>
        <dbReference type="EMBL" id="RPA95428.1"/>
    </source>
</evidence>
<evidence type="ECO:0000313" key="3">
    <source>
        <dbReference type="Proteomes" id="UP000276215"/>
    </source>
</evidence>
<feature type="region of interest" description="Disordered" evidence="1">
    <location>
        <begin position="26"/>
        <end position="47"/>
    </location>
</feature>
<gene>
    <name evidence="2" type="ORF">L873DRAFT_1792306</name>
</gene>
<dbReference type="AlphaFoldDB" id="A0A3N4JEM1"/>
<sequence length="258" mass="28727">MVGIQGRDAEWAGLASGVENVARAKHVAAQNSSPASPISAGHHGRGSQDPALRISLSRLAEIHLSFGLDSFGKVAKVFDPTTGILPRTEEIDSDGYDDAQWAVQERRQKLSKGLHDWANFLQPIMIWRTHKDQIWGSPLLTMPMGFYDVDGAVRDDYYMVMSKAMQQMLEQQYKISEGTQGANHNSVVNIYQWCHTASSVPALCSITAFKNSNYNEANVTNYRMPGERTQRPSSDHLDSMTSLPMISVHFQEPLMKNS</sequence>
<organism evidence="2 3">
    <name type="scientific">Choiromyces venosus 120613-1</name>
    <dbReference type="NCBI Taxonomy" id="1336337"/>
    <lineage>
        <taxon>Eukaryota</taxon>
        <taxon>Fungi</taxon>
        <taxon>Dikarya</taxon>
        <taxon>Ascomycota</taxon>
        <taxon>Pezizomycotina</taxon>
        <taxon>Pezizomycetes</taxon>
        <taxon>Pezizales</taxon>
        <taxon>Tuberaceae</taxon>
        <taxon>Choiromyces</taxon>
    </lineage>
</organism>
<dbReference type="EMBL" id="ML120426">
    <property type="protein sequence ID" value="RPA95428.1"/>
    <property type="molecule type" value="Genomic_DNA"/>
</dbReference>
<accession>A0A3N4JEM1</accession>
<protein>
    <submittedName>
        <fullName evidence="2">Uncharacterized protein</fullName>
    </submittedName>
</protein>
<proteinExistence type="predicted"/>
<dbReference type="Proteomes" id="UP000276215">
    <property type="component" value="Unassembled WGS sequence"/>
</dbReference>
<dbReference type="STRING" id="1336337.A0A3N4JEM1"/>
<name>A0A3N4JEM1_9PEZI</name>